<evidence type="ECO:0000256" key="2">
    <source>
        <dbReference type="SAM" id="SignalP"/>
    </source>
</evidence>
<name>A0ABN1H4L3_9ACTN</name>
<keyword evidence="4" id="KW-1185">Reference proteome</keyword>
<keyword evidence="1" id="KW-1133">Transmembrane helix</keyword>
<evidence type="ECO:0000256" key="1">
    <source>
        <dbReference type="SAM" id="Phobius"/>
    </source>
</evidence>
<evidence type="ECO:0000313" key="4">
    <source>
        <dbReference type="Proteomes" id="UP001500957"/>
    </source>
</evidence>
<feature type="chain" id="PRO_5045232472" evidence="2">
    <location>
        <begin position="39"/>
        <end position="476"/>
    </location>
</feature>
<reference evidence="3 4" key="1">
    <citation type="journal article" date="2019" name="Int. J. Syst. Evol. Microbiol.">
        <title>The Global Catalogue of Microorganisms (GCM) 10K type strain sequencing project: providing services to taxonomists for standard genome sequencing and annotation.</title>
        <authorList>
            <consortium name="The Broad Institute Genomics Platform"/>
            <consortium name="The Broad Institute Genome Sequencing Center for Infectious Disease"/>
            <person name="Wu L."/>
            <person name="Ma J."/>
        </authorList>
    </citation>
    <scope>NUCLEOTIDE SEQUENCE [LARGE SCALE GENOMIC DNA]</scope>
    <source>
        <strain evidence="3 4">JCM 10671</strain>
    </source>
</reference>
<dbReference type="Proteomes" id="UP001500957">
    <property type="component" value="Unassembled WGS sequence"/>
</dbReference>
<keyword evidence="2" id="KW-0732">Signal</keyword>
<sequence length="476" mass="47528">MTRRRKPARRRRLALAVVPVTVLSAGAHLFLSAGTAQAEGAVFDAFAQGIGVQATLSNQSLPLGLVIEGIGPEASSRVTSFGQSDAEASFPYTGTVVPGLFGLGPPLLLGLPGIEYPAQAATGAGQPPQDIDFPGVSLHAESGTASNVAEAVVGDAGAGIAGGRSASRIDRDESGNVVSTATAHFDSLKLGGSLTLSNVHSTVWVLADSTTGKLTRKSSFSIGRLTVPGLSVTVPEKSPAQLSLPNPLPGLPQAPPVALPSIPLPMAGQTLPAPEIGFIDGTFTTTLPGFGSQKFAIPAQAVLDGLKAAGVELAYQPAVETATGVQGGVFTAKYTFADLPDNQYFSGPVPVTYNVASAVASVNLTPVGLAPATGAIDAGVDTGVVAAPAPAGVDGASAPDLAGLGTDLGGAVPGEVPATVNLAPAPSAGGQPIAQAGSTSSLPLNSDLNNLYFLLVLLVVGQLVVTTVLRLLGVRR</sequence>
<organism evidence="3 4">
    <name type="scientific">Sporichthya brevicatena</name>
    <dbReference type="NCBI Taxonomy" id="171442"/>
    <lineage>
        <taxon>Bacteria</taxon>
        <taxon>Bacillati</taxon>
        <taxon>Actinomycetota</taxon>
        <taxon>Actinomycetes</taxon>
        <taxon>Sporichthyales</taxon>
        <taxon>Sporichthyaceae</taxon>
        <taxon>Sporichthya</taxon>
    </lineage>
</organism>
<proteinExistence type="predicted"/>
<feature type="signal peptide" evidence="2">
    <location>
        <begin position="1"/>
        <end position="38"/>
    </location>
</feature>
<protein>
    <submittedName>
        <fullName evidence="3">Uncharacterized protein</fullName>
    </submittedName>
</protein>
<comment type="caution">
    <text evidence="3">The sequence shown here is derived from an EMBL/GenBank/DDBJ whole genome shotgun (WGS) entry which is preliminary data.</text>
</comment>
<dbReference type="RefSeq" id="WP_344607187.1">
    <property type="nucleotide sequence ID" value="NZ_BAAAHE010000034.1"/>
</dbReference>
<accession>A0ABN1H4L3</accession>
<dbReference type="EMBL" id="BAAAHE010000034">
    <property type="protein sequence ID" value="GAA0628694.1"/>
    <property type="molecule type" value="Genomic_DNA"/>
</dbReference>
<keyword evidence="1" id="KW-0812">Transmembrane</keyword>
<gene>
    <name evidence="3" type="ORF">GCM10009547_35410</name>
</gene>
<keyword evidence="1" id="KW-0472">Membrane</keyword>
<feature type="transmembrane region" description="Helical" evidence="1">
    <location>
        <begin position="451"/>
        <end position="472"/>
    </location>
</feature>
<evidence type="ECO:0000313" key="3">
    <source>
        <dbReference type="EMBL" id="GAA0628694.1"/>
    </source>
</evidence>